<evidence type="ECO:0000256" key="7">
    <source>
        <dbReference type="SAM" id="MobiDB-lite"/>
    </source>
</evidence>
<dbReference type="PRINTS" id="PR00500">
    <property type="entry name" value="POLYCYSTIN1"/>
</dbReference>
<keyword evidence="9" id="KW-0732">Signal</keyword>
<dbReference type="Gene3D" id="1.10.287.70">
    <property type="match status" value="1"/>
</dbReference>
<dbReference type="InterPro" id="IPR000434">
    <property type="entry name" value="PC1"/>
</dbReference>
<dbReference type="GO" id="GO:0005261">
    <property type="term" value="F:monoatomic cation channel activity"/>
    <property type="evidence" value="ECO:0007669"/>
    <property type="project" value="TreeGrafter"/>
</dbReference>
<organism evidence="12 13">
    <name type="scientific">Aldrovandia affinis</name>
    <dbReference type="NCBI Taxonomy" id="143900"/>
    <lineage>
        <taxon>Eukaryota</taxon>
        <taxon>Metazoa</taxon>
        <taxon>Chordata</taxon>
        <taxon>Craniata</taxon>
        <taxon>Vertebrata</taxon>
        <taxon>Euteleostomi</taxon>
        <taxon>Actinopterygii</taxon>
        <taxon>Neopterygii</taxon>
        <taxon>Teleostei</taxon>
        <taxon>Notacanthiformes</taxon>
        <taxon>Halosauridae</taxon>
        <taxon>Aldrovandia</taxon>
    </lineage>
</organism>
<evidence type="ECO:0000256" key="2">
    <source>
        <dbReference type="ARBA" id="ARBA00007200"/>
    </source>
</evidence>
<comment type="caution">
    <text evidence="12">The sequence shown here is derived from an EMBL/GenBank/DDBJ whole genome shotgun (WGS) entry which is preliminary data.</text>
</comment>
<evidence type="ECO:0008006" key="14">
    <source>
        <dbReference type="Google" id="ProtNLM"/>
    </source>
</evidence>
<dbReference type="GO" id="GO:0005886">
    <property type="term" value="C:plasma membrane"/>
    <property type="evidence" value="ECO:0007669"/>
    <property type="project" value="TreeGrafter"/>
</dbReference>
<evidence type="ECO:0000259" key="11">
    <source>
        <dbReference type="Pfam" id="PF20519"/>
    </source>
</evidence>
<evidence type="ECO:0000259" key="10">
    <source>
        <dbReference type="Pfam" id="PF08016"/>
    </source>
</evidence>
<comment type="subcellular location">
    <subcellularLocation>
        <location evidence="1">Membrane</location>
        <topology evidence="1">Multi-pass membrane protein</topology>
    </subcellularLocation>
</comment>
<reference evidence="12" key="1">
    <citation type="journal article" date="2023" name="Science">
        <title>Genome structures resolve the early diversification of teleost fishes.</title>
        <authorList>
            <person name="Parey E."/>
            <person name="Louis A."/>
            <person name="Montfort J."/>
            <person name="Bouchez O."/>
            <person name="Roques C."/>
            <person name="Iampietro C."/>
            <person name="Lluch J."/>
            <person name="Castinel A."/>
            <person name="Donnadieu C."/>
            <person name="Desvignes T."/>
            <person name="Floi Bucao C."/>
            <person name="Jouanno E."/>
            <person name="Wen M."/>
            <person name="Mejri S."/>
            <person name="Dirks R."/>
            <person name="Jansen H."/>
            <person name="Henkel C."/>
            <person name="Chen W.J."/>
            <person name="Zahm M."/>
            <person name="Cabau C."/>
            <person name="Klopp C."/>
            <person name="Thompson A.W."/>
            <person name="Robinson-Rechavi M."/>
            <person name="Braasch I."/>
            <person name="Lecointre G."/>
            <person name="Bobe J."/>
            <person name="Postlethwait J.H."/>
            <person name="Berthelot C."/>
            <person name="Roest Crollius H."/>
            <person name="Guiguen Y."/>
        </authorList>
    </citation>
    <scope>NUCLEOTIDE SEQUENCE</scope>
    <source>
        <strain evidence="12">NC1722</strain>
    </source>
</reference>
<feature type="compositionally biased region" description="Basic residues" evidence="7">
    <location>
        <begin position="658"/>
        <end position="672"/>
    </location>
</feature>
<proteinExistence type="inferred from homology"/>
<feature type="region of interest" description="Disordered" evidence="7">
    <location>
        <begin position="572"/>
        <end position="607"/>
    </location>
</feature>
<evidence type="ECO:0000256" key="6">
    <source>
        <dbReference type="ARBA" id="ARBA00023136"/>
    </source>
</evidence>
<dbReference type="EMBL" id="JAINUG010000081">
    <property type="protein sequence ID" value="KAJ8399764.1"/>
    <property type="molecule type" value="Genomic_DNA"/>
</dbReference>
<accession>A0AAD7WKW3</accession>
<feature type="domain" description="Polycystin" evidence="11">
    <location>
        <begin position="125"/>
        <end position="300"/>
    </location>
</feature>
<feature type="domain" description="Polycystin cation channel PKD1/PKD2" evidence="10">
    <location>
        <begin position="311"/>
        <end position="525"/>
    </location>
</feature>
<evidence type="ECO:0000313" key="13">
    <source>
        <dbReference type="Proteomes" id="UP001221898"/>
    </source>
</evidence>
<keyword evidence="4" id="KW-0677">Repeat</keyword>
<evidence type="ECO:0000256" key="3">
    <source>
        <dbReference type="ARBA" id="ARBA00022692"/>
    </source>
</evidence>
<dbReference type="Pfam" id="PF20519">
    <property type="entry name" value="Polycystin_dom"/>
    <property type="match status" value="1"/>
</dbReference>
<feature type="compositionally biased region" description="Low complexity" evidence="7">
    <location>
        <begin position="572"/>
        <end position="587"/>
    </location>
</feature>
<feature type="signal peptide" evidence="9">
    <location>
        <begin position="1"/>
        <end position="29"/>
    </location>
</feature>
<dbReference type="PANTHER" id="PTHR46730">
    <property type="entry name" value="POLYCYSTIN-1"/>
    <property type="match status" value="1"/>
</dbReference>
<feature type="region of interest" description="Disordered" evidence="7">
    <location>
        <begin position="807"/>
        <end position="831"/>
    </location>
</feature>
<feature type="transmembrane region" description="Helical" evidence="8">
    <location>
        <begin position="399"/>
        <end position="418"/>
    </location>
</feature>
<protein>
    <recommendedName>
        <fullName evidence="14">Polycystin cation channel protein</fullName>
    </recommendedName>
</protein>
<evidence type="ECO:0000256" key="5">
    <source>
        <dbReference type="ARBA" id="ARBA00022989"/>
    </source>
</evidence>
<dbReference type="Pfam" id="PF08016">
    <property type="entry name" value="PKD_channel"/>
    <property type="match status" value="1"/>
</dbReference>
<keyword evidence="3 8" id="KW-0812">Transmembrane</keyword>
<feature type="compositionally biased region" description="Low complexity" evidence="7">
    <location>
        <begin position="597"/>
        <end position="607"/>
    </location>
</feature>
<evidence type="ECO:0000256" key="9">
    <source>
        <dbReference type="SAM" id="SignalP"/>
    </source>
</evidence>
<feature type="transmembrane region" description="Helical" evidence="8">
    <location>
        <begin position="311"/>
        <end position="334"/>
    </location>
</feature>
<comment type="similarity">
    <text evidence="2">Belongs to the polycystin family.</text>
</comment>
<feature type="compositionally biased region" description="Polar residues" evidence="7">
    <location>
        <begin position="763"/>
        <end position="778"/>
    </location>
</feature>
<feature type="transmembrane region" description="Helical" evidence="8">
    <location>
        <begin position="346"/>
        <end position="368"/>
    </location>
</feature>
<feature type="chain" id="PRO_5042025211" description="Polycystin cation channel protein" evidence="9">
    <location>
        <begin position="30"/>
        <end position="831"/>
    </location>
</feature>
<evidence type="ECO:0000256" key="8">
    <source>
        <dbReference type="SAM" id="Phobius"/>
    </source>
</evidence>
<evidence type="ECO:0000256" key="4">
    <source>
        <dbReference type="ARBA" id="ARBA00022737"/>
    </source>
</evidence>
<feature type="region of interest" description="Disordered" evidence="7">
    <location>
        <begin position="654"/>
        <end position="700"/>
    </location>
</feature>
<evidence type="ECO:0000256" key="1">
    <source>
        <dbReference type="ARBA" id="ARBA00004141"/>
    </source>
</evidence>
<feature type="transmembrane region" description="Helical" evidence="8">
    <location>
        <begin position="438"/>
        <end position="457"/>
    </location>
</feature>
<dbReference type="InterPro" id="IPR046791">
    <property type="entry name" value="Polycystin_dom"/>
</dbReference>
<keyword evidence="5 8" id="KW-1133">Transmembrane helix</keyword>
<dbReference type="GO" id="GO:0006816">
    <property type="term" value="P:calcium ion transport"/>
    <property type="evidence" value="ECO:0007669"/>
    <property type="project" value="TreeGrafter"/>
</dbReference>
<evidence type="ECO:0000313" key="12">
    <source>
        <dbReference type="EMBL" id="KAJ8399764.1"/>
    </source>
</evidence>
<feature type="compositionally biased region" description="Pro residues" evidence="7">
    <location>
        <begin position="677"/>
        <end position="698"/>
    </location>
</feature>
<feature type="region of interest" description="Disordered" evidence="7">
    <location>
        <begin position="722"/>
        <end position="782"/>
    </location>
</feature>
<dbReference type="Proteomes" id="UP001221898">
    <property type="component" value="Unassembled WGS sequence"/>
</dbReference>
<gene>
    <name evidence="12" type="ORF">AAFF_G00408690</name>
</gene>
<dbReference type="AlphaFoldDB" id="A0AAD7WKW3"/>
<dbReference type="PANTHER" id="PTHR46730:SF2">
    <property type="entry name" value="POLYCYSTIN-1 ISOFORM X1"/>
    <property type="match status" value="1"/>
</dbReference>
<name>A0AAD7WKW3_9TELE</name>
<dbReference type="InterPro" id="IPR013122">
    <property type="entry name" value="PKD1_2_channel"/>
</dbReference>
<keyword evidence="13" id="KW-1185">Reference proteome</keyword>
<sequence>MAQSDRAMTCSQVCVQALFLAAVVRPVDPEVEERLGREAVVRGGGGEPGDKVRPPCGYGLLHAKEEARKVRTLRSLMKKCLVHMLFLLVVLLVNYQDSVQAAQGRLLYSAVKRSLLTAPPGMLNLSSLTRWAEAWQWMDNTLVPHLHQSPSLLLMGLPRIQRIQSQDDCSGNVTNTQGFRSALFTPVAPGSSYTPSGEQRVSPRSSCSGRLLSWLWQRGRREGPAVGGDTAELGNGSELTRQLLSNLQSTHWINAATRAVYVEFTQYHRETALFVAVTVTLEWPLSDAELTSVSIQPFHILPSHSGPDLHIAMMVLLLVFALSFLGSELLAVVREQGRYLRHGRRCLQLLVSVLSLATALLRISFVYASASCLSQHGSQPQTFTNFHTAALLARMSSQLSALLLTLLVLKMVGVLRFVRRWVVFGRVLLQAWREMCGVVLMLALMFLLFSHTGSLLFSSSVTGFRTVGQASLTLASALRGRAVIRRLCERHPMLGPLYCLSLLGTGLWVLGRLCGALLVRTYRAVQAEMYRPTMDPQDYEMVEFLLKRLKLWMGLSKTKEFRHKVKFEGMVSPPSRSSLGSQLSGLSAHSPVGPRLASAQSLGSEDSSLSDSYDVQLYLDRLLPSVNSLLSQFDRVNQLTDDLHCIELRLQGAQSRMAQRRRQQANKGRAWRRSVSTPPPRTSPPTPAPAPPPHPPSLPSFLSCHPTIPCTRTIFSESTLPWQSSHPCKAAHPTTPDGGGPVRRASGADTGIRRIPGRRAWHSGTSHSADVAQRSPQVPRSAIRARPWSEEGVRGLACDRAPVKRRAWHPEGPDTVGLAPSSTARPQFCDL</sequence>
<keyword evidence="6 8" id="KW-0472">Membrane</keyword>